<feature type="region of interest" description="Disordered" evidence="1">
    <location>
        <begin position="267"/>
        <end position="290"/>
    </location>
</feature>
<evidence type="ECO:0000256" key="2">
    <source>
        <dbReference type="SAM" id="Phobius"/>
    </source>
</evidence>
<feature type="compositionally biased region" description="Low complexity" evidence="1">
    <location>
        <begin position="77"/>
        <end position="86"/>
    </location>
</feature>
<dbReference type="AlphaFoldDB" id="A0A5B9DWV0"/>
<keyword evidence="2" id="KW-1133">Transmembrane helix</keyword>
<proteinExistence type="predicted"/>
<evidence type="ECO:0000256" key="1">
    <source>
        <dbReference type="SAM" id="MobiDB-lite"/>
    </source>
</evidence>
<keyword evidence="2" id="KW-0472">Membrane</keyword>
<evidence type="ECO:0000313" key="3">
    <source>
        <dbReference type="EMBL" id="QEE23898.1"/>
    </source>
</evidence>
<feature type="region of interest" description="Disordered" evidence="1">
    <location>
        <begin position="217"/>
        <end position="251"/>
    </location>
</feature>
<dbReference type="Proteomes" id="UP000321807">
    <property type="component" value="Chromosome"/>
</dbReference>
<evidence type="ECO:0000313" key="4">
    <source>
        <dbReference type="Proteomes" id="UP000321807"/>
    </source>
</evidence>
<feature type="region of interest" description="Disordered" evidence="1">
    <location>
        <begin position="63"/>
        <end position="89"/>
    </location>
</feature>
<sequence length="290" mass="31257">MHELRWREPPHDRRRLWGVLALTVLLHALFGALTWYEMRPHALPAASVRADDVLQVRFITSAPAPSPTAVPPPPALPALGSPASKARPPARITREPLDKHAMTVSLPAASPPQLYRPDGAVRVAPATAASAAIPAYRSGVLQGGDKQILRHDAGDKYRGTDTRFAQYFPPPGESSVDTALRKIIEKTTKTGTIHLPKGVRIHCSTVLFILPAGCGGDPPAPPPPNDGDERLSMAPAPLTKSPHPPKPPSVDQCIAIYRANKPLPYGCPVDTPSRAVDAQMRERERRSSGH</sequence>
<gene>
    <name evidence="3" type="ORF">CS053_04785</name>
</gene>
<feature type="transmembrane region" description="Helical" evidence="2">
    <location>
        <begin position="16"/>
        <end position="36"/>
    </location>
</feature>
<protein>
    <submittedName>
        <fullName evidence="3">Uncharacterized protein</fullName>
    </submittedName>
</protein>
<dbReference type="KEGG" id="rgl:CS053_04785"/>
<dbReference type="EMBL" id="CP042807">
    <property type="protein sequence ID" value="QEE23898.1"/>
    <property type="molecule type" value="Genomic_DNA"/>
</dbReference>
<organism evidence="3 4">
    <name type="scientific">Rhodanobacter glycinis</name>
    <dbReference type="NCBI Taxonomy" id="582702"/>
    <lineage>
        <taxon>Bacteria</taxon>
        <taxon>Pseudomonadati</taxon>
        <taxon>Pseudomonadota</taxon>
        <taxon>Gammaproteobacteria</taxon>
        <taxon>Lysobacterales</taxon>
        <taxon>Rhodanobacteraceae</taxon>
        <taxon>Rhodanobacter</taxon>
    </lineage>
</organism>
<reference evidence="3 4" key="1">
    <citation type="submission" date="2019-08" db="EMBL/GenBank/DDBJ databases">
        <title>Complete genome sequence of Rhodanobacter glycinis strain T01E-68 isolated from tomato root.</title>
        <authorList>
            <person name="Weon H.-Y."/>
            <person name="Lee S.A."/>
        </authorList>
    </citation>
    <scope>NUCLEOTIDE SEQUENCE [LARGE SCALE GENOMIC DNA]</scope>
    <source>
        <strain evidence="3 4">T01E-68</strain>
    </source>
</reference>
<feature type="compositionally biased region" description="Basic and acidic residues" evidence="1">
    <location>
        <begin position="279"/>
        <end position="290"/>
    </location>
</feature>
<feature type="compositionally biased region" description="Pro residues" evidence="1">
    <location>
        <begin position="64"/>
        <end position="76"/>
    </location>
</feature>
<name>A0A5B9DWV0_9GAMM</name>
<keyword evidence="2" id="KW-0812">Transmembrane</keyword>
<accession>A0A5B9DWV0</accession>